<name>A0A382DE29_9ZZZZ</name>
<dbReference type="AlphaFoldDB" id="A0A382DE29"/>
<sequence>MTQSESEFFRVRLEKVKNLRDMGIDPYPAKFNRTHTSYQAITEYENSTDPSEKIEVTLAGRVVARRGMGKATFLDISDGEGT</sequence>
<dbReference type="GO" id="GO:0004824">
    <property type="term" value="F:lysine-tRNA ligase activity"/>
    <property type="evidence" value="ECO:0007669"/>
    <property type="project" value="TreeGrafter"/>
</dbReference>
<evidence type="ECO:0008006" key="3">
    <source>
        <dbReference type="Google" id="ProtNLM"/>
    </source>
</evidence>
<dbReference type="GO" id="GO:0006430">
    <property type="term" value="P:lysyl-tRNA aminoacylation"/>
    <property type="evidence" value="ECO:0007669"/>
    <property type="project" value="TreeGrafter"/>
</dbReference>
<dbReference type="InterPro" id="IPR012340">
    <property type="entry name" value="NA-bd_OB-fold"/>
</dbReference>
<protein>
    <recommendedName>
        <fullName evidence="3">OB domain-containing protein</fullName>
    </recommendedName>
</protein>
<dbReference type="PANTHER" id="PTHR42918">
    <property type="entry name" value="LYSYL-TRNA SYNTHETASE"/>
    <property type="match status" value="1"/>
</dbReference>
<accession>A0A382DE29</accession>
<dbReference type="SUPFAM" id="SSF50249">
    <property type="entry name" value="Nucleic acid-binding proteins"/>
    <property type="match status" value="1"/>
</dbReference>
<gene>
    <name evidence="2" type="ORF">METZ01_LOCUS189584</name>
</gene>
<evidence type="ECO:0000256" key="1">
    <source>
        <dbReference type="ARBA" id="ARBA00022741"/>
    </source>
</evidence>
<organism evidence="2">
    <name type="scientific">marine metagenome</name>
    <dbReference type="NCBI Taxonomy" id="408172"/>
    <lineage>
        <taxon>unclassified sequences</taxon>
        <taxon>metagenomes</taxon>
        <taxon>ecological metagenomes</taxon>
    </lineage>
</organism>
<dbReference type="GO" id="GO:0005829">
    <property type="term" value="C:cytosol"/>
    <property type="evidence" value="ECO:0007669"/>
    <property type="project" value="TreeGrafter"/>
</dbReference>
<evidence type="ECO:0000313" key="2">
    <source>
        <dbReference type="EMBL" id="SVB36730.1"/>
    </source>
</evidence>
<reference evidence="2" key="1">
    <citation type="submission" date="2018-05" db="EMBL/GenBank/DDBJ databases">
        <authorList>
            <person name="Lanie J.A."/>
            <person name="Ng W.-L."/>
            <person name="Kazmierczak K.M."/>
            <person name="Andrzejewski T.M."/>
            <person name="Davidsen T.M."/>
            <person name="Wayne K.J."/>
            <person name="Tettelin H."/>
            <person name="Glass J.I."/>
            <person name="Rusch D."/>
            <person name="Podicherti R."/>
            <person name="Tsui H.-C.T."/>
            <person name="Winkler M.E."/>
        </authorList>
    </citation>
    <scope>NUCLEOTIDE SEQUENCE</scope>
</reference>
<dbReference type="PANTHER" id="PTHR42918:SF15">
    <property type="entry name" value="LYSINE--TRNA LIGASE, CHLOROPLASTIC_MITOCHONDRIAL"/>
    <property type="match status" value="1"/>
</dbReference>
<dbReference type="EMBL" id="UINC01038956">
    <property type="protein sequence ID" value="SVB36730.1"/>
    <property type="molecule type" value="Genomic_DNA"/>
</dbReference>
<dbReference type="Gene3D" id="2.40.50.140">
    <property type="entry name" value="Nucleic acid-binding proteins"/>
    <property type="match status" value="1"/>
</dbReference>
<feature type="non-terminal residue" evidence="2">
    <location>
        <position position="82"/>
    </location>
</feature>
<proteinExistence type="predicted"/>
<dbReference type="GO" id="GO:0000049">
    <property type="term" value="F:tRNA binding"/>
    <property type="evidence" value="ECO:0007669"/>
    <property type="project" value="TreeGrafter"/>
</dbReference>
<keyword evidence="1" id="KW-0547">Nucleotide-binding</keyword>